<dbReference type="eggNOG" id="ENOG502ZI52">
    <property type="taxonomic scope" value="Bacteria"/>
</dbReference>
<dbReference type="STRING" id="1316936.K678_15174"/>
<comment type="caution">
    <text evidence="1">The sequence shown here is derived from an EMBL/GenBank/DDBJ whole genome shotgun (WGS) entry which is preliminary data.</text>
</comment>
<name>S9S9A6_MAGFU</name>
<evidence type="ECO:0000313" key="2">
    <source>
        <dbReference type="Proteomes" id="UP000015350"/>
    </source>
</evidence>
<dbReference type="AlphaFoldDB" id="S9S9A6"/>
<reference evidence="1 2" key="1">
    <citation type="submission" date="2013-04" db="EMBL/GenBank/DDBJ databases">
        <authorList>
            <person name="Kuznetsov B."/>
            <person name="Ivanovsky R."/>
        </authorList>
    </citation>
    <scope>NUCLEOTIDE SEQUENCE [LARGE SCALE GENOMIC DNA]</scope>
    <source>
        <strain evidence="1 2">MGU-K5</strain>
    </source>
</reference>
<protein>
    <submittedName>
        <fullName evidence="1">Uncharacterized protein</fullName>
    </submittedName>
</protein>
<dbReference type="EMBL" id="AQPH01000079">
    <property type="protein sequence ID" value="EPY00608.1"/>
    <property type="molecule type" value="Genomic_DNA"/>
</dbReference>
<sequence length="130" mass="13288">MVAIRTFDSALVLRAPSDGAETSTAAETGIAFDADKFGSFAAVVHVTAIDRTTGDEQAVFSIEADTASGFSSPVAVATLPAVTATGTYEIPLSGRLIEQHELGATHLRIKATLSGTTPSVTYGAYLAPVG</sequence>
<dbReference type="RefSeq" id="WP_021133322.1">
    <property type="nucleotide sequence ID" value="NZ_AQPH01000079.1"/>
</dbReference>
<proteinExistence type="predicted"/>
<gene>
    <name evidence="1" type="ORF">K678_15174</name>
</gene>
<evidence type="ECO:0000313" key="1">
    <source>
        <dbReference type="EMBL" id="EPY00608.1"/>
    </source>
</evidence>
<dbReference type="OrthoDB" id="9995088at2"/>
<organism evidence="1 2">
    <name type="scientific">Magnetospirillum fulvum MGU-K5</name>
    <dbReference type="NCBI Taxonomy" id="1316936"/>
    <lineage>
        <taxon>Bacteria</taxon>
        <taxon>Pseudomonadati</taxon>
        <taxon>Pseudomonadota</taxon>
        <taxon>Alphaproteobacteria</taxon>
        <taxon>Rhodospirillales</taxon>
        <taxon>Rhodospirillaceae</taxon>
        <taxon>Magnetospirillum</taxon>
    </lineage>
</organism>
<dbReference type="Proteomes" id="UP000015350">
    <property type="component" value="Unassembled WGS sequence"/>
</dbReference>
<accession>S9S9A6</accession>